<dbReference type="EMBL" id="CAJVPG010000073">
    <property type="protein sequence ID" value="CAG8305385.1"/>
    <property type="molecule type" value="Genomic_DNA"/>
</dbReference>
<protein>
    <submittedName>
        <fullName evidence="1">Uncharacterized protein</fullName>
    </submittedName>
</protein>
<dbReference type="AlphaFoldDB" id="A0A9W4IHG9"/>
<evidence type="ECO:0000313" key="1">
    <source>
        <dbReference type="EMBL" id="CAG8305385.1"/>
    </source>
</evidence>
<name>A0A9W4IHG9_9EURO</name>
<sequence length="276" mass="31271">MSEKPAHKNIDEALGTYIYGMACVSLDQGGPTSPYEDFYSKTEWGSRQIPDTKVNSQPSCHSEEKTALQNGKVPHITNIQQSSDVQTRNNTELSSYSERIVTQIKKVSNATEGSLDLFCPYCKPSEVDACYGNSFMTYVEGTKVRMYPRKLPSAGTLVVFTCDIHLSTHIENIRTSGSEAQVHKTNLEGLLKLWDYSYRMRGLTSRWPYMTILNVKYSESYMITELDLELGMWMLWSGYYDYYPSEFDTFDGGVVGHSTYADPPFVYDDDDILVGV</sequence>
<keyword evidence="2" id="KW-1185">Reference proteome</keyword>
<evidence type="ECO:0000313" key="2">
    <source>
        <dbReference type="Proteomes" id="UP001152649"/>
    </source>
</evidence>
<gene>
    <name evidence="1" type="ORF">PSALAMII_LOCUS1978</name>
</gene>
<dbReference type="Proteomes" id="UP001152649">
    <property type="component" value="Unassembled WGS sequence"/>
</dbReference>
<dbReference type="OrthoDB" id="37886at2759"/>
<reference evidence="1" key="1">
    <citation type="submission" date="2021-07" db="EMBL/GenBank/DDBJ databases">
        <authorList>
            <person name="Branca A.L. A."/>
        </authorList>
    </citation>
    <scope>NUCLEOTIDE SEQUENCE</scope>
</reference>
<organism evidence="1 2">
    <name type="scientific">Penicillium salamii</name>
    <dbReference type="NCBI Taxonomy" id="1612424"/>
    <lineage>
        <taxon>Eukaryota</taxon>
        <taxon>Fungi</taxon>
        <taxon>Dikarya</taxon>
        <taxon>Ascomycota</taxon>
        <taxon>Pezizomycotina</taxon>
        <taxon>Eurotiomycetes</taxon>
        <taxon>Eurotiomycetidae</taxon>
        <taxon>Eurotiales</taxon>
        <taxon>Aspergillaceae</taxon>
        <taxon>Penicillium</taxon>
    </lineage>
</organism>
<comment type="caution">
    <text evidence="1">The sequence shown here is derived from an EMBL/GenBank/DDBJ whole genome shotgun (WGS) entry which is preliminary data.</text>
</comment>
<accession>A0A9W4IHG9</accession>
<proteinExistence type="predicted"/>